<name>A0AAE7V221_9CAUD</name>
<protein>
    <submittedName>
        <fullName evidence="1">Uncharacterized protein</fullName>
    </submittedName>
</protein>
<accession>A0AAE7V221</accession>
<evidence type="ECO:0000313" key="1">
    <source>
        <dbReference type="EMBL" id="QWM89289.1"/>
    </source>
</evidence>
<dbReference type="GeneID" id="75692244"/>
<proteinExistence type="predicted"/>
<dbReference type="Proteomes" id="UP000827386">
    <property type="component" value="Segment"/>
</dbReference>
<dbReference type="EMBL" id="MZ130477">
    <property type="protein sequence ID" value="QWM89289.1"/>
    <property type="molecule type" value="Genomic_DNA"/>
</dbReference>
<sequence length="570" mass="63680">MKWSDLTLKERKQIYDAVRAENPNASYFDIKSQFDSIPEYEDGVSSINLNEQWRKPVGGGMPRWEKANEDFKKLLSGLNKTVGTAFTGASLATTGIWNAARLLNIGKGSNWRLAAAKNALTGSKAGLAADIGNFIEEPTVTNGVQVILPKVGSKDLTTTSNKIVNTISTGFDFDDLTEVPTYEDGGKKVTPPKELGLTPGTPEYYKRQQQISGRAELVQPEAYVTPAGYIKDAITTAEELEKGNYGNAAVSTLMNAIPWGVGKGLRKIKSRVSNTLNTPIEIHSSMVDEYPSILAEKARRKTSKNKKKVKEESDYDSEFSEVIRRDRNIKKYEKEINKTIEDAILPDKKTYELVKGIDTAYGTDYLDAYKRIAARDMTGRGKYIKYAELPDNKNAKISRVRDVQDYGPVVDDYVITIDPLQYLPGTANHELGHLADQLASDANNRYLTYLLDEGNIMGPGELRSKGINVGSDMQSYLLDPSESKSHMLHLKRALVNEGKIHDWSSKVNQNTIEDFLFDPRNTGVVNNANKLQYNMYRNKSRFVDRINNLTPMEFITPLLLPVAGYETNKE</sequence>
<gene>
    <name evidence="1" type="primary">gp_15570</name>
</gene>
<organism evidence="1 2">
    <name type="scientific">uncultured phage cr149_1</name>
    <dbReference type="NCBI Taxonomy" id="2986412"/>
    <lineage>
        <taxon>Viruses</taxon>
        <taxon>Duplodnaviria</taxon>
        <taxon>Heunggongvirae</taxon>
        <taxon>Uroviricota</taxon>
        <taxon>Caudoviricetes</taxon>
        <taxon>Crassvirales</taxon>
        <taxon>Suoliviridae</taxon>
        <taxon>Boorivirinae</taxon>
        <taxon>Culoivirus</taxon>
        <taxon>Culoivirus faecalis</taxon>
    </lineage>
</organism>
<reference evidence="1 2" key="1">
    <citation type="submission" date="2021-04" db="EMBL/GenBank/DDBJ databases">
        <authorList>
            <person name="Shkoporov A.N."/>
            <person name="Stockdale S.R."/>
            <person name="Guerin E."/>
            <person name="Ross R.P."/>
            <person name="Hill C."/>
        </authorList>
    </citation>
    <scope>NUCLEOTIDE SEQUENCE [LARGE SCALE GENOMIC DNA]</scope>
    <source>
        <strain evidence="2">cr149_1</strain>
    </source>
</reference>
<dbReference type="KEGG" id="vg:75692244"/>
<keyword evidence="2" id="KW-1185">Reference proteome</keyword>
<evidence type="ECO:0000313" key="2">
    <source>
        <dbReference type="Proteomes" id="UP000827386"/>
    </source>
</evidence>
<dbReference type="RefSeq" id="YP_010358861.1">
    <property type="nucleotide sequence ID" value="NC_062767.1"/>
</dbReference>